<gene>
    <name evidence="3" type="ORF">GCM10025863_17660</name>
</gene>
<evidence type="ECO:0000256" key="2">
    <source>
        <dbReference type="SAM" id="Phobius"/>
    </source>
</evidence>
<evidence type="ECO:0000313" key="3">
    <source>
        <dbReference type="EMBL" id="BDZ39152.1"/>
    </source>
</evidence>
<dbReference type="Proteomes" id="UP001321543">
    <property type="component" value="Chromosome"/>
</dbReference>
<organism evidence="3 4">
    <name type="scientific">Microbacterium suwonense</name>
    <dbReference type="NCBI Taxonomy" id="683047"/>
    <lineage>
        <taxon>Bacteria</taxon>
        <taxon>Bacillati</taxon>
        <taxon>Actinomycetota</taxon>
        <taxon>Actinomycetes</taxon>
        <taxon>Micrococcales</taxon>
        <taxon>Microbacteriaceae</taxon>
        <taxon>Microbacterium</taxon>
    </lineage>
</organism>
<sequence length="107" mass="11542">MERTTENSDAVVRGAWEPAEPPEPEPVDDARLAPWALFAAIVALATSMFVGWGVPVAIVAVIAAIMSLRRPIENRGVAMWALVLGLCATLFSTGWLIWAAMQFESMG</sequence>
<protein>
    <recommendedName>
        <fullName evidence="5">DUF4190 domain-containing protein</fullName>
    </recommendedName>
</protein>
<evidence type="ECO:0000256" key="1">
    <source>
        <dbReference type="SAM" id="MobiDB-lite"/>
    </source>
</evidence>
<keyword evidence="2" id="KW-0472">Membrane</keyword>
<dbReference type="EMBL" id="AP027728">
    <property type="protein sequence ID" value="BDZ39152.1"/>
    <property type="molecule type" value="Genomic_DNA"/>
</dbReference>
<accession>A0ABM8FTZ8</accession>
<feature type="region of interest" description="Disordered" evidence="1">
    <location>
        <begin position="1"/>
        <end position="27"/>
    </location>
</feature>
<proteinExistence type="predicted"/>
<dbReference type="RefSeq" id="WP_286299062.1">
    <property type="nucleotide sequence ID" value="NZ_AP027728.1"/>
</dbReference>
<evidence type="ECO:0000313" key="4">
    <source>
        <dbReference type="Proteomes" id="UP001321543"/>
    </source>
</evidence>
<reference evidence="4" key="1">
    <citation type="journal article" date="2019" name="Int. J. Syst. Evol. Microbiol.">
        <title>The Global Catalogue of Microorganisms (GCM) 10K type strain sequencing project: providing services to taxonomists for standard genome sequencing and annotation.</title>
        <authorList>
            <consortium name="The Broad Institute Genomics Platform"/>
            <consortium name="The Broad Institute Genome Sequencing Center for Infectious Disease"/>
            <person name="Wu L."/>
            <person name="Ma J."/>
        </authorList>
    </citation>
    <scope>NUCLEOTIDE SEQUENCE [LARGE SCALE GENOMIC DNA]</scope>
    <source>
        <strain evidence="4">NBRC 106310</strain>
    </source>
</reference>
<feature type="transmembrane region" description="Helical" evidence="2">
    <location>
        <begin position="35"/>
        <end position="65"/>
    </location>
</feature>
<evidence type="ECO:0008006" key="5">
    <source>
        <dbReference type="Google" id="ProtNLM"/>
    </source>
</evidence>
<keyword evidence="2" id="KW-0812">Transmembrane</keyword>
<keyword evidence="2" id="KW-1133">Transmembrane helix</keyword>
<keyword evidence="4" id="KW-1185">Reference proteome</keyword>
<feature type="transmembrane region" description="Helical" evidence="2">
    <location>
        <begin position="77"/>
        <end position="101"/>
    </location>
</feature>
<name>A0ABM8FTZ8_9MICO</name>